<proteinExistence type="predicted"/>
<sequence>MEENSPDTSGNLTKVLGRMFNHIQNIKFDDMDELQKEEIYDVLTQGLQEIGAIKPDNSIDLNSFLSFNVMHIGILPADFLVAFFFRKVRQMFSNK</sequence>
<accession>A0A8J5QY35</accession>
<reference evidence="2" key="1">
    <citation type="submission" date="2020-03" db="EMBL/GenBank/DDBJ databases">
        <authorList>
            <person name="Chebbi M.A."/>
            <person name="Drezen J.M."/>
        </authorList>
    </citation>
    <scope>NUCLEOTIDE SEQUENCE</scope>
    <source>
        <tissue evidence="2">Whole body</tissue>
    </source>
</reference>
<dbReference type="EMBL" id="JAAOIC020000048">
    <property type="protein sequence ID" value="KAG8036607.1"/>
    <property type="molecule type" value="Genomic_DNA"/>
</dbReference>
<keyword evidence="1" id="KW-1133">Transmembrane helix</keyword>
<evidence type="ECO:0000256" key="1">
    <source>
        <dbReference type="SAM" id="Phobius"/>
    </source>
</evidence>
<name>A0A8J5QY35_9HYME</name>
<gene>
    <name evidence="2" type="ORF">G9C98_003929</name>
</gene>
<comment type="caution">
    <text evidence="2">The sequence shown here is derived from an EMBL/GenBank/DDBJ whole genome shotgun (WGS) entry which is preliminary data.</text>
</comment>
<dbReference type="OrthoDB" id="10283320at2759"/>
<keyword evidence="1" id="KW-0812">Transmembrane</keyword>
<dbReference type="Proteomes" id="UP000729913">
    <property type="component" value="Unassembled WGS sequence"/>
</dbReference>
<evidence type="ECO:0000313" key="2">
    <source>
        <dbReference type="EMBL" id="KAG8036607.1"/>
    </source>
</evidence>
<reference evidence="2" key="2">
    <citation type="submission" date="2021-04" db="EMBL/GenBank/DDBJ databases">
        <title>Genome-wide patterns of bracovirus chromosomal integration into multiple host tissues during parasitism.</title>
        <authorList>
            <person name="Chebbi M.A.C."/>
        </authorList>
    </citation>
    <scope>NUCLEOTIDE SEQUENCE</scope>
    <source>
        <tissue evidence="2">Whole body</tissue>
    </source>
</reference>
<keyword evidence="1" id="KW-0472">Membrane</keyword>
<protein>
    <submittedName>
        <fullName evidence="2">Uncharacterized protein</fullName>
    </submittedName>
</protein>
<evidence type="ECO:0000313" key="3">
    <source>
        <dbReference type="Proteomes" id="UP000729913"/>
    </source>
</evidence>
<organism evidence="2 3">
    <name type="scientific">Cotesia typhae</name>
    <dbReference type="NCBI Taxonomy" id="2053667"/>
    <lineage>
        <taxon>Eukaryota</taxon>
        <taxon>Metazoa</taxon>
        <taxon>Ecdysozoa</taxon>
        <taxon>Arthropoda</taxon>
        <taxon>Hexapoda</taxon>
        <taxon>Insecta</taxon>
        <taxon>Pterygota</taxon>
        <taxon>Neoptera</taxon>
        <taxon>Endopterygota</taxon>
        <taxon>Hymenoptera</taxon>
        <taxon>Apocrita</taxon>
        <taxon>Ichneumonoidea</taxon>
        <taxon>Braconidae</taxon>
        <taxon>Microgastrinae</taxon>
        <taxon>Cotesia</taxon>
    </lineage>
</organism>
<dbReference type="AlphaFoldDB" id="A0A8J5QY35"/>
<feature type="transmembrane region" description="Helical" evidence="1">
    <location>
        <begin position="64"/>
        <end position="85"/>
    </location>
</feature>
<keyword evidence="3" id="KW-1185">Reference proteome</keyword>